<dbReference type="EMBL" id="KN825048">
    <property type="protein sequence ID" value="KIK95333.1"/>
    <property type="molecule type" value="Genomic_DNA"/>
</dbReference>
<accession>A0A0D0DR64</accession>
<reference evidence="2" key="2">
    <citation type="submission" date="2015-01" db="EMBL/GenBank/DDBJ databases">
        <title>Evolutionary Origins and Diversification of the Mycorrhizal Mutualists.</title>
        <authorList>
            <consortium name="DOE Joint Genome Institute"/>
            <consortium name="Mycorrhizal Genomics Consortium"/>
            <person name="Kohler A."/>
            <person name="Kuo A."/>
            <person name="Nagy L.G."/>
            <person name="Floudas D."/>
            <person name="Copeland A."/>
            <person name="Barry K.W."/>
            <person name="Cichocki N."/>
            <person name="Veneault-Fourrey C."/>
            <person name="LaButti K."/>
            <person name="Lindquist E.A."/>
            <person name="Lipzen A."/>
            <person name="Lundell T."/>
            <person name="Morin E."/>
            <person name="Murat C."/>
            <person name="Riley R."/>
            <person name="Ohm R."/>
            <person name="Sun H."/>
            <person name="Tunlid A."/>
            <person name="Henrissat B."/>
            <person name="Grigoriev I.V."/>
            <person name="Hibbett D.S."/>
            <person name="Martin F."/>
        </authorList>
    </citation>
    <scope>NUCLEOTIDE SEQUENCE [LARGE SCALE GENOMIC DNA]</scope>
    <source>
        <strain evidence="2">Ve08.2h10</strain>
    </source>
</reference>
<gene>
    <name evidence="1" type="ORF">PAXRUDRAFT_827136</name>
</gene>
<evidence type="ECO:0000313" key="2">
    <source>
        <dbReference type="Proteomes" id="UP000054538"/>
    </source>
</evidence>
<protein>
    <submittedName>
        <fullName evidence="1">Uncharacterized protein</fullName>
    </submittedName>
</protein>
<dbReference type="AlphaFoldDB" id="A0A0D0DR64"/>
<organism evidence="1 2">
    <name type="scientific">Paxillus rubicundulus Ve08.2h10</name>
    <dbReference type="NCBI Taxonomy" id="930991"/>
    <lineage>
        <taxon>Eukaryota</taxon>
        <taxon>Fungi</taxon>
        <taxon>Dikarya</taxon>
        <taxon>Basidiomycota</taxon>
        <taxon>Agaricomycotina</taxon>
        <taxon>Agaricomycetes</taxon>
        <taxon>Agaricomycetidae</taxon>
        <taxon>Boletales</taxon>
        <taxon>Paxilineae</taxon>
        <taxon>Paxillaceae</taxon>
        <taxon>Paxillus</taxon>
    </lineage>
</organism>
<dbReference type="InParanoid" id="A0A0D0DR64"/>
<sequence length="53" mass="5808">MLDKAEPRGRPLTSTPISDNFTRVANGSNRYWKCSHCGDLEGSKVVITGLTKV</sequence>
<name>A0A0D0DR64_9AGAM</name>
<evidence type="ECO:0000313" key="1">
    <source>
        <dbReference type="EMBL" id="KIK95333.1"/>
    </source>
</evidence>
<dbReference type="Proteomes" id="UP000054538">
    <property type="component" value="Unassembled WGS sequence"/>
</dbReference>
<keyword evidence="2" id="KW-1185">Reference proteome</keyword>
<reference evidence="1 2" key="1">
    <citation type="submission" date="2014-04" db="EMBL/GenBank/DDBJ databases">
        <authorList>
            <consortium name="DOE Joint Genome Institute"/>
            <person name="Kuo A."/>
            <person name="Kohler A."/>
            <person name="Jargeat P."/>
            <person name="Nagy L.G."/>
            <person name="Floudas D."/>
            <person name="Copeland A."/>
            <person name="Barry K.W."/>
            <person name="Cichocki N."/>
            <person name="Veneault-Fourrey C."/>
            <person name="LaButti K."/>
            <person name="Lindquist E.A."/>
            <person name="Lipzen A."/>
            <person name="Lundell T."/>
            <person name="Morin E."/>
            <person name="Murat C."/>
            <person name="Sun H."/>
            <person name="Tunlid A."/>
            <person name="Henrissat B."/>
            <person name="Grigoriev I.V."/>
            <person name="Hibbett D.S."/>
            <person name="Martin F."/>
            <person name="Nordberg H.P."/>
            <person name="Cantor M.N."/>
            <person name="Hua S.X."/>
        </authorList>
    </citation>
    <scope>NUCLEOTIDE SEQUENCE [LARGE SCALE GENOMIC DNA]</scope>
    <source>
        <strain evidence="1 2">Ve08.2h10</strain>
    </source>
</reference>
<proteinExistence type="predicted"/>
<dbReference type="HOGENOM" id="CLU_3069342_0_0_1"/>